<dbReference type="EMBL" id="PGGS01000015">
    <property type="protein sequence ID" value="PNH12086.1"/>
    <property type="molecule type" value="Genomic_DNA"/>
</dbReference>
<feature type="compositionally biased region" description="Polar residues" evidence="8">
    <location>
        <begin position="326"/>
        <end position="335"/>
    </location>
</feature>
<keyword evidence="5" id="KW-0067">ATP-binding</keyword>
<evidence type="ECO:0000256" key="9">
    <source>
        <dbReference type="SAM" id="Phobius"/>
    </source>
</evidence>
<feature type="transmembrane region" description="Helical" evidence="9">
    <location>
        <begin position="637"/>
        <end position="659"/>
    </location>
</feature>
<dbReference type="InterPro" id="IPR043926">
    <property type="entry name" value="ABCG_dom"/>
</dbReference>
<dbReference type="SMART" id="SM00382">
    <property type="entry name" value="AAA"/>
    <property type="match status" value="1"/>
</dbReference>
<dbReference type="PROSITE" id="PS50893">
    <property type="entry name" value="ABC_TRANSPORTER_2"/>
    <property type="match status" value="1"/>
</dbReference>
<evidence type="ECO:0000259" key="10">
    <source>
        <dbReference type="PROSITE" id="PS50893"/>
    </source>
</evidence>
<keyword evidence="3 9" id="KW-0812">Transmembrane</keyword>
<evidence type="ECO:0000256" key="5">
    <source>
        <dbReference type="ARBA" id="ARBA00022840"/>
    </source>
</evidence>
<gene>
    <name evidence="11" type="ORF">TSOC_001026</name>
</gene>
<comment type="subcellular location">
    <subcellularLocation>
        <location evidence="1">Membrane</location>
        <topology evidence="1">Multi-pass membrane protein</topology>
    </subcellularLocation>
</comment>
<dbReference type="Gene3D" id="3.40.50.300">
    <property type="entry name" value="P-loop containing nucleotide triphosphate hydrolases"/>
    <property type="match status" value="1"/>
</dbReference>
<accession>A0A2J8AHU3</accession>
<keyword evidence="6 9" id="KW-1133">Transmembrane helix</keyword>
<dbReference type="PANTHER" id="PTHR19241">
    <property type="entry name" value="ATP-BINDING CASSETTE TRANSPORTER"/>
    <property type="match status" value="1"/>
</dbReference>
<dbReference type="GO" id="GO:0016020">
    <property type="term" value="C:membrane"/>
    <property type="evidence" value="ECO:0007669"/>
    <property type="project" value="UniProtKB-SubCell"/>
</dbReference>
<keyword evidence="2" id="KW-0813">Transport</keyword>
<feature type="region of interest" description="Disordered" evidence="8">
    <location>
        <begin position="290"/>
        <end position="343"/>
    </location>
</feature>
<evidence type="ECO:0000256" key="8">
    <source>
        <dbReference type="SAM" id="MobiDB-lite"/>
    </source>
</evidence>
<comment type="caution">
    <text evidence="11">The sequence shown here is derived from an EMBL/GenBank/DDBJ whole genome shotgun (WGS) entry which is preliminary data.</text>
</comment>
<dbReference type="AlphaFoldDB" id="A0A2J8AHU3"/>
<name>A0A2J8AHU3_9CHLO</name>
<organism evidence="11 12">
    <name type="scientific">Tetrabaena socialis</name>
    <dbReference type="NCBI Taxonomy" id="47790"/>
    <lineage>
        <taxon>Eukaryota</taxon>
        <taxon>Viridiplantae</taxon>
        <taxon>Chlorophyta</taxon>
        <taxon>core chlorophytes</taxon>
        <taxon>Chlorophyceae</taxon>
        <taxon>CS clade</taxon>
        <taxon>Chlamydomonadales</taxon>
        <taxon>Tetrabaenaceae</taxon>
        <taxon>Tetrabaena</taxon>
    </lineage>
</organism>
<dbReference type="GO" id="GO:0071944">
    <property type="term" value="C:cell periphery"/>
    <property type="evidence" value="ECO:0007669"/>
    <property type="project" value="UniProtKB-ARBA"/>
</dbReference>
<feature type="compositionally biased region" description="Low complexity" evidence="8">
    <location>
        <begin position="291"/>
        <end position="310"/>
    </location>
</feature>
<evidence type="ECO:0000256" key="6">
    <source>
        <dbReference type="ARBA" id="ARBA00022989"/>
    </source>
</evidence>
<protein>
    <submittedName>
        <fullName evidence="11">ABC transporter G family member 1</fullName>
    </submittedName>
</protein>
<dbReference type="OrthoDB" id="66620at2759"/>
<dbReference type="Proteomes" id="UP000236333">
    <property type="component" value="Unassembled WGS sequence"/>
</dbReference>
<feature type="domain" description="ABC transporter" evidence="10">
    <location>
        <begin position="15"/>
        <end position="266"/>
    </location>
</feature>
<dbReference type="InterPro" id="IPR017871">
    <property type="entry name" value="ABC_transporter-like_CS"/>
</dbReference>
<dbReference type="Pfam" id="PF00005">
    <property type="entry name" value="ABC_tran"/>
    <property type="match status" value="1"/>
</dbReference>
<sequence>MGDVENGKGGGGLQIVFKNLSYTVKQRKKGTTKKAILDDVSGVMEPARLTAVMGASGAGKTTLLNVLAGFARSNGGQNVVQGGIAVNGTPVSGDKMRKISGFVHQEDVILHTMTVREALTFSAMLKLPGSMPGPQKAQRALDIAYLLNLHKSLDSVVGSAMIKGISGGEKRRLSLGMEMVTEPSILFLDEPSSGLDAFNAFKVVHILRSVAHRHRRTVVCTIHQPSSECFHMFDSLLVLAAGQVIYQGDVTQMVDWFASVGYQCPNYTNPADFLFMEVLNAAVLQDETSGAAGTHSAGPADAAAGAAASNGHHHAQPLGISAGPAGSSNHASPAQVQAGAADAHSAEDERIAGLIAAWKGSHHTASLQRAFTDRAFLDSGVSKEAEGSRAPFALQWLLLAQRAARNAWRNPLVIKGKLAQTIFLSLVGRRIAAGPPPVCTLQGLFGSTMGILTVFGAEKVVFQREYGNGMYGLPAYFISRWAVELPFQVVMPVMSAVICYWMIGYQNIAEKFGWFALTLVLMDTCGAGLGIFVSCIFNDLSVALSVMPMFLLPLMVFSGFFVNSNTIPPYFAWQKTASTQIQYISPMRYGFLALSKNEFSGLQINCTPDQDCAPGFNGETVLRNMGFDTKGSVEQNAGILFAMLWGLLVLAYIALWLAVRRLS</sequence>
<keyword evidence="12" id="KW-1185">Reference proteome</keyword>
<dbReference type="PROSITE" id="PS00211">
    <property type="entry name" value="ABC_TRANSPORTER_1"/>
    <property type="match status" value="1"/>
</dbReference>
<dbReference type="InterPro" id="IPR003593">
    <property type="entry name" value="AAA+_ATPase"/>
</dbReference>
<keyword evidence="4" id="KW-0547">Nucleotide-binding</keyword>
<keyword evidence="7 9" id="KW-0472">Membrane</keyword>
<evidence type="ECO:0000256" key="2">
    <source>
        <dbReference type="ARBA" id="ARBA00022448"/>
    </source>
</evidence>
<dbReference type="InterPro" id="IPR027417">
    <property type="entry name" value="P-loop_NTPase"/>
</dbReference>
<evidence type="ECO:0000256" key="4">
    <source>
        <dbReference type="ARBA" id="ARBA00022741"/>
    </source>
</evidence>
<dbReference type="GO" id="GO:0016887">
    <property type="term" value="F:ATP hydrolysis activity"/>
    <property type="evidence" value="ECO:0007669"/>
    <property type="project" value="InterPro"/>
</dbReference>
<dbReference type="GO" id="GO:0005524">
    <property type="term" value="F:ATP binding"/>
    <property type="evidence" value="ECO:0007669"/>
    <property type="project" value="UniProtKB-KW"/>
</dbReference>
<evidence type="ECO:0000256" key="7">
    <source>
        <dbReference type="ARBA" id="ARBA00023136"/>
    </source>
</evidence>
<evidence type="ECO:0000313" key="11">
    <source>
        <dbReference type="EMBL" id="PNH12086.1"/>
    </source>
</evidence>
<feature type="transmembrane region" description="Helical" evidence="9">
    <location>
        <begin position="544"/>
        <end position="562"/>
    </location>
</feature>
<feature type="transmembrane region" description="Helical" evidence="9">
    <location>
        <begin position="444"/>
        <end position="462"/>
    </location>
</feature>
<feature type="non-terminal residue" evidence="11">
    <location>
        <position position="663"/>
    </location>
</feature>
<evidence type="ECO:0000256" key="1">
    <source>
        <dbReference type="ARBA" id="ARBA00004141"/>
    </source>
</evidence>
<dbReference type="SUPFAM" id="SSF52540">
    <property type="entry name" value="P-loop containing nucleoside triphosphate hydrolases"/>
    <property type="match status" value="1"/>
</dbReference>
<proteinExistence type="predicted"/>
<feature type="transmembrane region" description="Helical" evidence="9">
    <location>
        <begin position="483"/>
        <end position="503"/>
    </location>
</feature>
<evidence type="ECO:0000313" key="12">
    <source>
        <dbReference type="Proteomes" id="UP000236333"/>
    </source>
</evidence>
<dbReference type="InterPro" id="IPR003439">
    <property type="entry name" value="ABC_transporter-like_ATP-bd"/>
</dbReference>
<dbReference type="Pfam" id="PF01061">
    <property type="entry name" value="ABC2_membrane"/>
    <property type="match status" value="1"/>
</dbReference>
<reference evidence="11 12" key="1">
    <citation type="journal article" date="2017" name="Mol. Biol. Evol.">
        <title>The 4-celled Tetrabaena socialis nuclear genome reveals the essential components for genetic control of cell number at the origin of multicellularity in the volvocine lineage.</title>
        <authorList>
            <person name="Featherston J."/>
            <person name="Arakaki Y."/>
            <person name="Hanschen E.R."/>
            <person name="Ferris P.J."/>
            <person name="Michod R.E."/>
            <person name="Olson B.J.S.C."/>
            <person name="Nozaki H."/>
            <person name="Durand P.M."/>
        </authorList>
    </citation>
    <scope>NUCLEOTIDE SEQUENCE [LARGE SCALE GENOMIC DNA]</scope>
    <source>
        <strain evidence="11 12">NIES-571</strain>
    </source>
</reference>
<dbReference type="GO" id="GO:0140359">
    <property type="term" value="F:ABC-type transporter activity"/>
    <property type="evidence" value="ECO:0007669"/>
    <property type="project" value="InterPro"/>
</dbReference>
<evidence type="ECO:0000256" key="3">
    <source>
        <dbReference type="ARBA" id="ARBA00022692"/>
    </source>
</evidence>
<dbReference type="Pfam" id="PF19055">
    <property type="entry name" value="ABC2_membrane_7"/>
    <property type="match status" value="1"/>
</dbReference>
<feature type="transmembrane region" description="Helical" evidence="9">
    <location>
        <begin position="515"/>
        <end position="537"/>
    </location>
</feature>
<dbReference type="CDD" id="cd03213">
    <property type="entry name" value="ABCG_EPDR"/>
    <property type="match status" value="1"/>
</dbReference>
<dbReference type="InterPro" id="IPR013525">
    <property type="entry name" value="ABC2_TM"/>
</dbReference>